<feature type="domain" description="Sigma-54 factor interaction" evidence="4">
    <location>
        <begin position="148"/>
        <end position="377"/>
    </location>
</feature>
<dbReference type="SUPFAM" id="SSF52540">
    <property type="entry name" value="P-loop containing nucleoside triphosphate hydrolases"/>
    <property type="match status" value="1"/>
</dbReference>
<dbReference type="InterPro" id="IPR025662">
    <property type="entry name" value="Sigma_54_int_dom_ATP-bd_1"/>
</dbReference>
<feature type="modified residue" description="4-aspartylphosphate" evidence="3">
    <location>
        <position position="56"/>
    </location>
</feature>
<dbReference type="PROSITE" id="PS00675">
    <property type="entry name" value="SIGMA54_INTERACT_1"/>
    <property type="match status" value="1"/>
</dbReference>
<dbReference type="PROSITE" id="PS50110">
    <property type="entry name" value="RESPONSE_REGULATORY"/>
    <property type="match status" value="1"/>
</dbReference>
<dbReference type="Gene3D" id="1.10.10.60">
    <property type="entry name" value="Homeodomain-like"/>
    <property type="match status" value="1"/>
</dbReference>
<dbReference type="Pfam" id="PF00072">
    <property type="entry name" value="Response_reg"/>
    <property type="match status" value="1"/>
</dbReference>
<dbReference type="Gene3D" id="3.40.50.2300">
    <property type="match status" value="1"/>
</dbReference>
<dbReference type="InterPro" id="IPR025943">
    <property type="entry name" value="Sigma_54_int_dom_ATP-bd_2"/>
</dbReference>
<evidence type="ECO:0000313" key="6">
    <source>
        <dbReference type="EMBL" id="UXX79268.1"/>
    </source>
</evidence>
<evidence type="ECO:0000256" key="2">
    <source>
        <dbReference type="ARBA" id="ARBA00022840"/>
    </source>
</evidence>
<dbReference type="InterPro" id="IPR058031">
    <property type="entry name" value="AAA_lid_NorR"/>
</dbReference>
<dbReference type="PANTHER" id="PTHR32071:SF121">
    <property type="entry name" value="SIGMA L-DEPENDENT TRANSCRIPTIONAL REGULATOR YQIR-RELATED"/>
    <property type="match status" value="1"/>
</dbReference>
<sequence length="450" mass="51315">MKKEAFKIFVVEDDEWYSKLLSHTLSLNPDHTVHTYKDGASMLADLSQQPDLITLDFRLPDYLGSDLFDKIKSYDPAIEVVVISEQQDIETAVDLLKKGAYDYLTKTDDIRDRLVHVLNQLGKHRKLTQKVETLQEEVEKKYDYPSTIIGQSDGIKKVFRLIEKATTTNISVMISGETGTGKEVVAKAIHYNSKLKKKPFVPVNMSAIPKELAESELFGHEKGAFTGATEKHLGKFEQAHGGTLFLDEIGEMDVALQAKLLRALQEKEITRVGGTGVVKVDCRIIVATHRDLLEEMKAGRFREDLYYRLLGLPLELPPLRSRDKDVVLLAKYFTEAFAHENDQPAKKLTKDAMHKLLSYSYPGNIRELKSIIELAVVMADEQEITPEDITFSQRDLMPEVLSEELTMKDYQLKIIRLYLKRYNDDIKQVADRLDIGQSTIYRLLKEHPIS</sequence>
<dbReference type="SUPFAM" id="SSF52172">
    <property type="entry name" value="CheY-like"/>
    <property type="match status" value="1"/>
</dbReference>
<dbReference type="SMART" id="SM00382">
    <property type="entry name" value="AAA"/>
    <property type="match status" value="1"/>
</dbReference>
<dbReference type="PANTHER" id="PTHR32071">
    <property type="entry name" value="TRANSCRIPTIONAL REGULATORY PROTEIN"/>
    <property type="match status" value="1"/>
</dbReference>
<dbReference type="Gene3D" id="1.10.8.60">
    <property type="match status" value="1"/>
</dbReference>
<evidence type="ECO:0000259" key="4">
    <source>
        <dbReference type="PROSITE" id="PS50045"/>
    </source>
</evidence>
<reference evidence="6" key="1">
    <citation type="submission" date="2022-10" db="EMBL/GenBank/DDBJ databases">
        <title>Comparative genomics and taxonomic characterization of three novel marine species of genus Reichenbachiella exhibiting antioxidant and polysaccharide degradation activities.</title>
        <authorList>
            <person name="Muhammad N."/>
            <person name="Lee Y.-J."/>
            <person name="Ko J."/>
            <person name="Kim S.-G."/>
        </authorList>
    </citation>
    <scope>NUCLEOTIDE SEQUENCE</scope>
    <source>
        <strain evidence="6">Wsw4-B4</strain>
    </source>
</reference>
<evidence type="ECO:0000256" key="1">
    <source>
        <dbReference type="ARBA" id="ARBA00022741"/>
    </source>
</evidence>
<gene>
    <name evidence="6" type="ORF">N7E81_18100</name>
</gene>
<dbReference type="InterPro" id="IPR027417">
    <property type="entry name" value="P-loop_NTPase"/>
</dbReference>
<dbReference type="Gene3D" id="3.40.50.300">
    <property type="entry name" value="P-loop containing nucleotide triphosphate hydrolases"/>
    <property type="match status" value="1"/>
</dbReference>
<evidence type="ECO:0000259" key="5">
    <source>
        <dbReference type="PROSITE" id="PS50110"/>
    </source>
</evidence>
<accession>A0ABY6CZI3</accession>
<dbReference type="InterPro" id="IPR001789">
    <property type="entry name" value="Sig_transdc_resp-reg_receiver"/>
</dbReference>
<keyword evidence="3" id="KW-0597">Phosphoprotein</keyword>
<evidence type="ECO:0000256" key="3">
    <source>
        <dbReference type="PROSITE-ProRule" id="PRU00169"/>
    </source>
</evidence>
<dbReference type="InterPro" id="IPR011006">
    <property type="entry name" value="CheY-like_superfamily"/>
</dbReference>
<dbReference type="SUPFAM" id="SSF46689">
    <property type="entry name" value="Homeodomain-like"/>
    <property type="match status" value="1"/>
</dbReference>
<dbReference type="InterPro" id="IPR009057">
    <property type="entry name" value="Homeodomain-like_sf"/>
</dbReference>
<keyword evidence="1" id="KW-0547">Nucleotide-binding</keyword>
<feature type="domain" description="Response regulatory" evidence="5">
    <location>
        <begin position="7"/>
        <end position="121"/>
    </location>
</feature>
<dbReference type="Pfam" id="PF25601">
    <property type="entry name" value="AAA_lid_14"/>
    <property type="match status" value="1"/>
</dbReference>
<protein>
    <submittedName>
        <fullName evidence="6">Sigma-54 dependent transcriptional regulator</fullName>
    </submittedName>
</protein>
<organism evidence="6 7">
    <name type="scientific">Reichenbachiella carrageenanivorans</name>
    <dbReference type="NCBI Taxonomy" id="2979869"/>
    <lineage>
        <taxon>Bacteria</taxon>
        <taxon>Pseudomonadati</taxon>
        <taxon>Bacteroidota</taxon>
        <taxon>Cytophagia</taxon>
        <taxon>Cytophagales</taxon>
        <taxon>Reichenbachiellaceae</taxon>
        <taxon>Reichenbachiella</taxon>
    </lineage>
</organism>
<dbReference type="InterPro" id="IPR003593">
    <property type="entry name" value="AAA+_ATPase"/>
</dbReference>
<name>A0ABY6CZI3_9BACT</name>
<keyword evidence="7" id="KW-1185">Reference proteome</keyword>
<dbReference type="PROSITE" id="PS50045">
    <property type="entry name" value="SIGMA54_INTERACT_4"/>
    <property type="match status" value="1"/>
</dbReference>
<dbReference type="CDD" id="cd00009">
    <property type="entry name" value="AAA"/>
    <property type="match status" value="1"/>
</dbReference>
<dbReference type="RefSeq" id="WP_263051011.1">
    <property type="nucleotide sequence ID" value="NZ_CP106735.1"/>
</dbReference>
<dbReference type="InterPro" id="IPR002078">
    <property type="entry name" value="Sigma_54_int"/>
</dbReference>
<dbReference type="PROSITE" id="PS00676">
    <property type="entry name" value="SIGMA54_INTERACT_2"/>
    <property type="match status" value="1"/>
</dbReference>
<proteinExistence type="predicted"/>
<dbReference type="SMART" id="SM00448">
    <property type="entry name" value="REC"/>
    <property type="match status" value="1"/>
</dbReference>
<evidence type="ECO:0000313" key="7">
    <source>
        <dbReference type="Proteomes" id="UP001062165"/>
    </source>
</evidence>
<keyword evidence="2" id="KW-0067">ATP-binding</keyword>
<dbReference type="EMBL" id="CP106735">
    <property type="protein sequence ID" value="UXX79268.1"/>
    <property type="molecule type" value="Genomic_DNA"/>
</dbReference>
<dbReference type="Pfam" id="PF00158">
    <property type="entry name" value="Sigma54_activat"/>
    <property type="match status" value="1"/>
</dbReference>
<dbReference type="Proteomes" id="UP001062165">
    <property type="component" value="Chromosome"/>
</dbReference>